<reference evidence="3" key="2">
    <citation type="submission" date="2009-11" db="EMBL/GenBank/DDBJ databases">
        <title>The Genome Sequence of Allomyces macrogynus strain ATCC 38327.</title>
        <authorList>
            <consortium name="The Broad Institute Genome Sequencing Platform"/>
            <person name="Russ C."/>
            <person name="Cuomo C."/>
            <person name="Shea T."/>
            <person name="Young S.K."/>
            <person name="Zeng Q."/>
            <person name="Koehrsen M."/>
            <person name="Haas B."/>
            <person name="Borodovsky M."/>
            <person name="Guigo R."/>
            <person name="Alvarado L."/>
            <person name="Berlin A."/>
            <person name="Borenstein D."/>
            <person name="Chen Z."/>
            <person name="Engels R."/>
            <person name="Freedman E."/>
            <person name="Gellesch M."/>
            <person name="Goldberg J."/>
            <person name="Griggs A."/>
            <person name="Gujja S."/>
            <person name="Heiman D."/>
            <person name="Hepburn T."/>
            <person name="Howarth C."/>
            <person name="Jen D."/>
            <person name="Larson L."/>
            <person name="Lewis B."/>
            <person name="Mehta T."/>
            <person name="Park D."/>
            <person name="Pearson M."/>
            <person name="Roberts A."/>
            <person name="Saif S."/>
            <person name="Shenoy N."/>
            <person name="Sisk P."/>
            <person name="Stolte C."/>
            <person name="Sykes S."/>
            <person name="Walk T."/>
            <person name="White J."/>
            <person name="Yandava C."/>
            <person name="Burger G."/>
            <person name="Gray M.W."/>
            <person name="Holland P.W.H."/>
            <person name="King N."/>
            <person name="Lang F.B.F."/>
            <person name="Roger A.J."/>
            <person name="Ruiz-Trillo I."/>
            <person name="Lander E."/>
            <person name="Nusbaum C."/>
        </authorList>
    </citation>
    <scope>NUCLEOTIDE SEQUENCE [LARGE SCALE GENOMIC DNA]</scope>
    <source>
        <strain evidence="3">ATCC 38327</strain>
    </source>
</reference>
<organism evidence="2 3">
    <name type="scientific">Allomyces macrogynus (strain ATCC 38327)</name>
    <name type="common">Allomyces javanicus var. macrogynus</name>
    <dbReference type="NCBI Taxonomy" id="578462"/>
    <lineage>
        <taxon>Eukaryota</taxon>
        <taxon>Fungi</taxon>
        <taxon>Fungi incertae sedis</taxon>
        <taxon>Blastocladiomycota</taxon>
        <taxon>Blastocladiomycetes</taxon>
        <taxon>Blastocladiales</taxon>
        <taxon>Blastocladiaceae</taxon>
        <taxon>Allomyces</taxon>
    </lineage>
</organism>
<feature type="compositionally biased region" description="Basic and acidic residues" evidence="1">
    <location>
        <begin position="135"/>
        <end position="147"/>
    </location>
</feature>
<reference evidence="2 3" key="1">
    <citation type="submission" date="2009-11" db="EMBL/GenBank/DDBJ databases">
        <title>Annotation of Allomyces macrogynus ATCC 38327.</title>
        <authorList>
            <consortium name="The Broad Institute Genome Sequencing Platform"/>
            <person name="Russ C."/>
            <person name="Cuomo C."/>
            <person name="Burger G."/>
            <person name="Gray M.W."/>
            <person name="Holland P.W.H."/>
            <person name="King N."/>
            <person name="Lang F.B.F."/>
            <person name="Roger A.J."/>
            <person name="Ruiz-Trillo I."/>
            <person name="Young S.K."/>
            <person name="Zeng Q."/>
            <person name="Gargeya S."/>
            <person name="Fitzgerald M."/>
            <person name="Haas B."/>
            <person name="Abouelleil A."/>
            <person name="Alvarado L."/>
            <person name="Arachchi H.M."/>
            <person name="Berlin A."/>
            <person name="Chapman S.B."/>
            <person name="Gearin G."/>
            <person name="Goldberg J."/>
            <person name="Griggs A."/>
            <person name="Gujja S."/>
            <person name="Hansen M."/>
            <person name="Heiman D."/>
            <person name="Howarth C."/>
            <person name="Larimer J."/>
            <person name="Lui A."/>
            <person name="MacDonald P.J.P."/>
            <person name="McCowen C."/>
            <person name="Montmayeur A."/>
            <person name="Murphy C."/>
            <person name="Neiman D."/>
            <person name="Pearson M."/>
            <person name="Priest M."/>
            <person name="Roberts A."/>
            <person name="Saif S."/>
            <person name="Shea T."/>
            <person name="Sisk P."/>
            <person name="Stolte C."/>
            <person name="Sykes S."/>
            <person name="Wortman J."/>
            <person name="Nusbaum C."/>
            <person name="Birren B."/>
        </authorList>
    </citation>
    <scope>NUCLEOTIDE SEQUENCE [LARGE SCALE GENOMIC DNA]</scope>
    <source>
        <strain evidence="2 3">ATCC 38327</strain>
    </source>
</reference>
<dbReference type="VEuPathDB" id="FungiDB:AMAG_06981"/>
<dbReference type="Proteomes" id="UP000054350">
    <property type="component" value="Unassembled WGS sequence"/>
</dbReference>
<gene>
    <name evidence="2" type="ORF">AMAG_06981</name>
</gene>
<evidence type="ECO:0000313" key="3">
    <source>
        <dbReference type="Proteomes" id="UP000054350"/>
    </source>
</evidence>
<evidence type="ECO:0000256" key="1">
    <source>
        <dbReference type="SAM" id="MobiDB-lite"/>
    </source>
</evidence>
<sequence length="190" mass="20223">MLSSPIKSKPVTALAARPSSLSRSRAAVVVAPKSVADWVLPMALLDLPLRPATLPNVDTDTADHDEDDETVGYADEAAEMQGILHTFWHEVDRADWIISLALRAAFPHAYAGTESGAESEDEEDEDEVDSDPDEEAKKKKDDEEKKVPMLIGLGGGFPLLDVPDAALDALERVLGGGAAAVQVATEPVPT</sequence>
<feature type="compositionally biased region" description="Acidic residues" evidence="1">
    <location>
        <begin position="117"/>
        <end position="134"/>
    </location>
</feature>
<accession>A0A0L0SFK1</accession>
<dbReference type="AlphaFoldDB" id="A0A0L0SFK1"/>
<dbReference type="EMBL" id="GG745337">
    <property type="protein sequence ID" value="KNE61232.1"/>
    <property type="molecule type" value="Genomic_DNA"/>
</dbReference>
<feature type="region of interest" description="Disordered" evidence="1">
    <location>
        <begin position="112"/>
        <end position="147"/>
    </location>
</feature>
<keyword evidence="3" id="KW-1185">Reference proteome</keyword>
<name>A0A0L0SFK1_ALLM3</name>
<protein>
    <submittedName>
        <fullName evidence="2">Uncharacterized protein</fullName>
    </submittedName>
</protein>
<evidence type="ECO:0000313" key="2">
    <source>
        <dbReference type="EMBL" id="KNE61232.1"/>
    </source>
</evidence>
<proteinExistence type="predicted"/>